<organism evidence="2 3">
    <name type="scientific">Seminavis robusta</name>
    <dbReference type="NCBI Taxonomy" id="568900"/>
    <lineage>
        <taxon>Eukaryota</taxon>
        <taxon>Sar</taxon>
        <taxon>Stramenopiles</taxon>
        <taxon>Ochrophyta</taxon>
        <taxon>Bacillariophyta</taxon>
        <taxon>Bacillariophyceae</taxon>
        <taxon>Bacillariophycidae</taxon>
        <taxon>Naviculales</taxon>
        <taxon>Naviculaceae</taxon>
        <taxon>Seminavis</taxon>
    </lineage>
</organism>
<protein>
    <submittedName>
        <fullName evidence="2">Haloalkane dehalogenase 3</fullName>
    </submittedName>
</protein>
<dbReference type="Proteomes" id="UP001153069">
    <property type="component" value="Unassembled WGS sequence"/>
</dbReference>
<dbReference type="Gene3D" id="3.40.50.1820">
    <property type="entry name" value="alpha/beta hydrolase"/>
    <property type="match status" value="1"/>
</dbReference>
<comment type="caution">
    <text evidence="2">The sequence shown here is derived from an EMBL/GenBank/DDBJ whole genome shotgun (WGS) entry which is preliminary data.</text>
</comment>
<feature type="compositionally biased region" description="Low complexity" evidence="1">
    <location>
        <begin position="79"/>
        <end position="88"/>
    </location>
</feature>
<evidence type="ECO:0000256" key="1">
    <source>
        <dbReference type="SAM" id="MobiDB-lite"/>
    </source>
</evidence>
<gene>
    <name evidence="2" type="ORF">SEMRO_839_G209290.1</name>
</gene>
<dbReference type="InterPro" id="IPR029058">
    <property type="entry name" value="AB_hydrolase_fold"/>
</dbReference>
<sequence length="123" mass="12733">MGENDIPKLHVTATPGLALFEGGDLLELARTWKNQKEVNVAGIHFIQEDSAAEIATAIDDWLLGDEFLGSLEVDPALLTTTSTSKTGGSDAGTGGSVSSGAPVSTGGRFLVALRCYVVESPSL</sequence>
<evidence type="ECO:0000313" key="3">
    <source>
        <dbReference type="Proteomes" id="UP001153069"/>
    </source>
</evidence>
<dbReference type="AlphaFoldDB" id="A0A9N8EDD9"/>
<reference evidence="2" key="1">
    <citation type="submission" date="2020-06" db="EMBL/GenBank/DDBJ databases">
        <authorList>
            <consortium name="Plant Systems Biology data submission"/>
        </authorList>
    </citation>
    <scope>NUCLEOTIDE SEQUENCE</scope>
    <source>
        <strain evidence="2">D6</strain>
    </source>
</reference>
<dbReference type="EMBL" id="CAICTM010000838">
    <property type="protein sequence ID" value="CAB9517201.1"/>
    <property type="molecule type" value="Genomic_DNA"/>
</dbReference>
<feature type="region of interest" description="Disordered" evidence="1">
    <location>
        <begin position="79"/>
        <end position="100"/>
    </location>
</feature>
<dbReference type="OrthoDB" id="408373at2759"/>
<proteinExistence type="predicted"/>
<evidence type="ECO:0000313" key="2">
    <source>
        <dbReference type="EMBL" id="CAB9517201.1"/>
    </source>
</evidence>
<accession>A0A9N8EDD9</accession>
<name>A0A9N8EDD9_9STRA</name>
<keyword evidence="3" id="KW-1185">Reference proteome</keyword>